<proteinExistence type="predicted"/>
<gene>
    <name evidence="3" type="ORF">G3I43_07160</name>
</gene>
<name>A0A6G3SLR1_STRAQ</name>
<feature type="region of interest" description="Disordered" evidence="1">
    <location>
        <begin position="96"/>
        <end position="122"/>
    </location>
</feature>
<dbReference type="AlphaFoldDB" id="A0A6G3SLR1"/>
<accession>A0A6G3SLR1</accession>
<dbReference type="RefSeq" id="WP_164256931.1">
    <property type="nucleotide sequence ID" value="NZ_JAAGMK010000180.1"/>
</dbReference>
<evidence type="ECO:0000256" key="1">
    <source>
        <dbReference type="SAM" id="MobiDB-lite"/>
    </source>
</evidence>
<protein>
    <submittedName>
        <fullName evidence="3">Uncharacterized protein</fullName>
    </submittedName>
</protein>
<feature type="compositionally biased region" description="Basic and acidic residues" evidence="1">
    <location>
        <begin position="96"/>
        <end position="105"/>
    </location>
</feature>
<comment type="caution">
    <text evidence="3">The sequence shown here is derived from an EMBL/GenBank/DDBJ whole genome shotgun (WGS) entry which is preliminary data.</text>
</comment>
<evidence type="ECO:0000256" key="2">
    <source>
        <dbReference type="SAM" id="Phobius"/>
    </source>
</evidence>
<evidence type="ECO:0000313" key="3">
    <source>
        <dbReference type="EMBL" id="NEB83957.1"/>
    </source>
</evidence>
<dbReference type="EMBL" id="JAAGMK010000180">
    <property type="protein sequence ID" value="NEB83957.1"/>
    <property type="molecule type" value="Genomic_DNA"/>
</dbReference>
<organism evidence="3">
    <name type="scientific">Streptomyces anulatus</name>
    <name type="common">Streptomyces chrysomallus</name>
    <dbReference type="NCBI Taxonomy" id="1892"/>
    <lineage>
        <taxon>Bacteria</taxon>
        <taxon>Bacillati</taxon>
        <taxon>Actinomycetota</taxon>
        <taxon>Actinomycetes</taxon>
        <taxon>Kitasatosporales</taxon>
        <taxon>Streptomycetaceae</taxon>
        <taxon>Streptomyces</taxon>
    </lineage>
</organism>
<feature type="region of interest" description="Disordered" evidence="1">
    <location>
        <begin position="205"/>
        <end position="226"/>
    </location>
</feature>
<keyword evidence="2" id="KW-0812">Transmembrane</keyword>
<sequence length="226" mass="24121">MATETAMQRRARTLTHGQRLLLRRLAARAAAWVRAGRRDDLDGVAAILGCIVRAALLAAGAYGAWLLIRRWPAVLWVAVPVWCWAAIRAIPAIPKETTERPGKNDEDSEPAPAAEQAPPLPTLQDVREAVSRVGTPHAHLAVLAEALGTTTDRVREVLAEHDIPVEPVRMRGRGSSTGVKVDHFPAPAAPPDGVVAAGQPANNTTVQHHAGGAHITVTPARQEATR</sequence>
<feature type="transmembrane region" description="Helical" evidence="2">
    <location>
        <begin position="44"/>
        <end position="68"/>
    </location>
</feature>
<keyword evidence="2" id="KW-0472">Membrane</keyword>
<reference evidence="3" key="1">
    <citation type="submission" date="2020-01" db="EMBL/GenBank/DDBJ databases">
        <title>Insect and environment-associated Actinomycetes.</title>
        <authorList>
            <person name="Currrie C."/>
            <person name="Chevrette M."/>
            <person name="Carlson C."/>
            <person name="Stubbendieck R."/>
            <person name="Wendt-Pienkowski E."/>
        </authorList>
    </citation>
    <scope>NUCLEOTIDE SEQUENCE</scope>
    <source>
        <strain evidence="3">SID505</strain>
    </source>
</reference>
<keyword evidence="2" id="KW-1133">Transmembrane helix</keyword>